<dbReference type="PANTHER" id="PTHR30295">
    <property type="entry name" value="BACTERIOFERRITIN"/>
    <property type="match status" value="1"/>
</dbReference>
<dbReference type="Proteomes" id="UP001230986">
    <property type="component" value="Unassembled WGS sequence"/>
</dbReference>
<organism evidence="4 5">
    <name type="scientific">Geitlerinema calcuttense NRMC-F 0142</name>
    <dbReference type="NCBI Taxonomy" id="2922238"/>
    <lineage>
        <taxon>Bacteria</taxon>
        <taxon>Bacillati</taxon>
        <taxon>Cyanobacteriota</taxon>
        <taxon>Cyanophyceae</taxon>
        <taxon>Geitlerinematales</taxon>
        <taxon>Geitlerinemataceae</taxon>
        <taxon>Geitlerinema</taxon>
    </lineage>
</organism>
<name>A0ABT7M3A0_9CYAN</name>
<dbReference type="PANTHER" id="PTHR30295:SF1">
    <property type="entry name" value="DNA PROTECTION DURING STARVATION PROTEIN"/>
    <property type="match status" value="1"/>
</dbReference>
<dbReference type="InterPro" id="IPR012347">
    <property type="entry name" value="Ferritin-like"/>
</dbReference>
<evidence type="ECO:0000313" key="5">
    <source>
        <dbReference type="Proteomes" id="UP001230986"/>
    </source>
</evidence>
<proteinExistence type="predicted"/>
<accession>A0ABT7M3A0</accession>
<dbReference type="SUPFAM" id="SSF47240">
    <property type="entry name" value="Ferritin-like"/>
    <property type="match status" value="1"/>
</dbReference>
<comment type="caution">
    <text evidence="4">The sequence shown here is derived from an EMBL/GenBank/DDBJ whole genome shotgun (WGS) entry which is preliminary data.</text>
</comment>
<dbReference type="EMBL" id="JASVEJ010000039">
    <property type="protein sequence ID" value="MDL5057845.1"/>
    <property type="molecule type" value="Genomic_DNA"/>
</dbReference>
<keyword evidence="1" id="KW-0409">Iron storage</keyword>
<sequence length="167" mass="18631">MKRSRFKLMGMATKSKKPSSNADIIRELCVAYAMELETVQNYIANSIDLDGVRSDVIKKALAADITTEIAHAQLLGQRIKTIGGRVPGSLALVRSQSFLQPPKKNTDIVYVIKGVIKAEEAAIAQYNKIIKMCDGRDYVTQDICIETLASEEEHRREFMGFLSEYVS</sequence>
<evidence type="ECO:0000256" key="1">
    <source>
        <dbReference type="ARBA" id="ARBA00022434"/>
    </source>
</evidence>
<evidence type="ECO:0000256" key="2">
    <source>
        <dbReference type="ARBA" id="ARBA00023004"/>
    </source>
</evidence>
<gene>
    <name evidence="4" type="ORF">QQ055_10330</name>
</gene>
<dbReference type="Pfam" id="PF00210">
    <property type="entry name" value="Ferritin"/>
    <property type="match status" value="1"/>
</dbReference>
<feature type="domain" description="Ferritin/DPS" evidence="3">
    <location>
        <begin position="32"/>
        <end position="163"/>
    </location>
</feature>
<keyword evidence="2" id="KW-0408">Iron</keyword>
<reference evidence="4 5" key="1">
    <citation type="submission" date="2023-06" db="EMBL/GenBank/DDBJ databases">
        <title>Whole genome sequence of Oscillatoria calcuttensis NRMC-F 0142.</title>
        <authorList>
            <person name="Shakena Fathima T."/>
            <person name="Muralitharan G."/>
            <person name="Thajuddin N."/>
        </authorList>
    </citation>
    <scope>NUCLEOTIDE SEQUENCE [LARGE SCALE GENOMIC DNA]</scope>
    <source>
        <strain evidence="4 5">NRMC-F 0142</strain>
    </source>
</reference>
<dbReference type="InterPro" id="IPR008331">
    <property type="entry name" value="Ferritin_DPS_dom"/>
</dbReference>
<evidence type="ECO:0000259" key="3">
    <source>
        <dbReference type="Pfam" id="PF00210"/>
    </source>
</evidence>
<dbReference type="Gene3D" id="1.20.1260.10">
    <property type="match status" value="1"/>
</dbReference>
<evidence type="ECO:0000313" key="4">
    <source>
        <dbReference type="EMBL" id="MDL5057845.1"/>
    </source>
</evidence>
<keyword evidence="5" id="KW-1185">Reference proteome</keyword>
<protein>
    <submittedName>
        <fullName evidence="4">Ferritin-like domain-containing protein</fullName>
    </submittedName>
</protein>
<dbReference type="InterPro" id="IPR009078">
    <property type="entry name" value="Ferritin-like_SF"/>
</dbReference>